<sequence>MKKILVLLAAFSLSAGVASAQTTTIQKAKVKTEAHKQKHAAKTPEQQADRFAQHLTQKLALSADQTQRVRQIRLAQQQQEQALKDKYTASPKTPAKRQEMKSLKDQFEAQLQQVLTTDQVAKYVQLRDDKIAKHGKGKDKFKSKS</sequence>
<dbReference type="AlphaFoldDB" id="A0A4Z0PPW6"/>
<dbReference type="Proteomes" id="UP000297739">
    <property type="component" value="Unassembled WGS sequence"/>
</dbReference>
<keyword evidence="2" id="KW-0732">Signal</keyword>
<protein>
    <recommendedName>
        <fullName evidence="5">Periplasmic heavy metal sensor</fullName>
    </recommendedName>
</protein>
<organism evidence="3 4">
    <name type="scientific">Hymenobacter elongatus</name>
    <dbReference type="NCBI Taxonomy" id="877208"/>
    <lineage>
        <taxon>Bacteria</taxon>
        <taxon>Pseudomonadati</taxon>
        <taxon>Bacteroidota</taxon>
        <taxon>Cytophagia</taxon>
        <taxon>Cytophagales</taxon>
        <taxon>Hymenobacteraceae</taxon>
        <taxon>Hymenobacter</taxon>
    </lineage>
</organism>
<proteinExistence type="predicted"/>
<evidence type="ECO:0000313" key="3">
    <source>
        <dbReference type="EMBL" id="TGE18330.1"/>
    </source>
</evidence>
<feature type="signal peptide" evidence="2">
    <location>
        <begin position="1"/>
        <end position="20"/>
    </location>
</feature>
<dbReference type="OrthoDB" id="961437at2"/>
<feature type="chain" id="PRO_5021503159" description="Periplasmic heavy metal sensor" evidence="2">
    <location>
        <begin position="21"/>
        <end position="145"/>
    </location>
</feature>
<accession>A0A4Z0PPW6</accession>
<name>A0A4Z0PPW6_9BACT</name>
<dbReference type="RefSeq" id="WP_135496692.1">
    <property type="nucleotide sequence ID" value="NZ_SRLD01000007.1"/>
</dbReference>
<evidence type="ECO:0000256" key="2">
    <source>
        <dbReference type="SAM" id="SignalP"/>
    </source>
</evidence>
<gene>
    <name evidence="3" type="ORF">E5J99_05340</name>
</gene>
<dbReference type="EMBL" id="SRLD01000007">
    <property type="protein sequence ID" value="TGE18330.1"/>
    <property type="molecule type" value="Genomic_DNA"/>
</dbReference>
<evidence type="ECO:0000313" key="4">
    <source>
        <dbReference type="Proteomes" id="UP000297739"/>
    </source>
</evidence>
<evidence type="ECO:0008006" key="5">
    <source>
        <dbReference type="Google" id="ProtNLM"/>
    </source>
</evidence>
<feature type="region of interest" description="Disordered" evidence="1">
    <location>
        <begin position="80"/>
        <end position="103"/>
    </location>
</feature>
<keyword evidence="4" id="KW-1185">Reference proteome</keyword>
<comment type="caution">
    <text evidence="3">The sequence shown here is derived from an EMBL/GenBank/DDBJ whole genome shotgun (WGS) entry which is preliminary data.</text>
</comment>
<evidence type="ECO:0000256" key="1">
    <source>
        <dbReference type="SAM" id="MobiDB-lite"/>
    </source>
</evidence>
<reference evidence="3 4" key="1">
    <citation type="submission" date="2019-04" db="EMBL/GenBank/DDBJ databases">
        <authorList>
            <person name="Feng G."/>
            <person name="Zhang J."/>
            <person name="Zhu H."/>
        </authorList>
    </citation>
    <scope>NUCLEOTIDE SEQUENCE [LARGE SCALE GENOMIC DNA]</scope>
    <source>
        <strain evidence="3 4">JCM 17223</strain>
    </source>
</reference>